<name>A0A8K0TMH8_9PEZI</name>
<feature type="compositionally biased region" description="Polar residues" evidence="1">
    <location>
        <begin position="240"/>
        <end position="254"/>
    </location>
</feature>
<proteinExistence type="predicted"/>
<feature type="transmembrane region" description="Helical" evidence="2">
    <location>
        <begin position="256"/>
        <end position="273"/>
    </location>
</feature>
<evidence type="ECO:0000313" key="5">
    <source>
        <dbReference type="Proteomes" id="UP000813385"/>
    </source>
</evidence>
<feature type="region of interest" description="Disordered" evidence="1">
    <location>
        <begin position="223"/>
        <end position="254"/>
    </location>
</feature>
<reference evidence="4" key="1">
    <citation type="journal article" date="2021" name="Nat. Commun.">
        <title>Genetic determinants of endophytism in the Arabidopsis root mycobiome.</title>
        <authorList>
            <person name="Mesny F."/>
            <person name="Miyauchi S."/>
            <person name="Thiergart T."/>
            <person name="Pickel B."/>
            <person name="Atanasova L."/>
            <person name="Karlsson M."/>
            <person name="Huettel B."/>
            <person name="Barry K.W."/>
            <person name="Haridas S."/>
            <person name="Chen C."/>
            <person name="Bauer D."/>
            <person name="Andreopoulos W."/>
            <person name="Pangilinan J."/>
            <person name="LaButti K."/>
            <person name="Riley R."/>
            <person name="Lipzen A."/>
            <person name="Clum A."/>
            <person name="Drula E."/>
            <person name="Henrissat B."/>
            <person name="Kohler A."/>
            <person name="Grigoriev I.V."/>
            <person name="Martin F.M."/>
            <person name="Hacquard S."/>
        </authorList>
    </citation>
    <scope>NUCLEOTIDE SEQUENCE</scope>
    <source>
        <strain evidence="4">MPI-CAGE-AT-0016</strain>
    </source>
</reference>
<dbReference type="EMBL" id="JAGPXD010000002">
    <property type="protein sequence ID" value="KAH7367262.1"/>
    <property type="molecule type" value="Genomic_DNA"/>
</dbReference>
<feature type="compositionally biased region" description="Polar residues" evidence="1">
    <location>
        <begin position="176"/>
        <end position="192"/>
    </location>
</feature>
<keyword evidence="2" id="KW-1133">Transmembrane helix</keyword>
<feature type="chain" id="PRO_5035426915" evidence="3">
    <location>
        <begin position="21"/>
        <end position="274"/>
    </location>
</feature>
<keyword evidence="5" id="KW-1185">Reference proteome</keyword>
<dbReference type="Proteomes" id="UP000813385">
    <property type="component" value="Unassembled WGS sequence"/>
</dbReference>
<feature type="compositionally biased region" description="Basic and acidic residues" evidence="1">
    <location>
        <begin position="223"/>
        <end position="232"/>
    </location>
</feature>
<sequence>MWYTALASALLGVGVGLVTSEPNLRRQMPPTFKQISPQAITCQVRPDVPFVAPEPCQVDGEPVRFLSLSEDSASCSLVSFDVLDPSLRFTPFCNETQMTACAEAVGSQWNRRGDTGAALEVPMVHILAAPVVDVKIVDVTFEAARPDRLPAAASAVAPQARCTDFDSTAHGRSDDAGTSSPPERPQTSASTWSAEKAAALYTDTLRQVKLAVYGPAKGQMTVDVERPMDATDAKAAAPSERQSPASRPSGTGSKQLAGMAAGLGTVLFIFVVWL</sequence>
<feature type="compositionally biased region" description="Basic and acidic residues" evidence="1">
    <location>
        <begin position="163"/>
        <end position="175"/>
    </location>
</feature>
<feature type="region of interest" description="Disordered" evidence="1">
    <location>
        <begin position="152"/>
        <end position="192"/>
    </location>
</feature>
<organism evidence="4 5">
    <name type="scientific">Plectosphaerella cucumerina</name>
    <dbReference type="NCBI Taxonomy" id="40658"/>
    <lineage>
        <taxon>Eukaryota</taxon>
        <taxon>Fungi</taxon>
        <taxon>Dikarya</taxon>
        <taxon>Ascomycota</taxon>
        <taxon>Pezizomycotina</taxon>
        <taxon>Sordariomycetes</taxon>
        <taxon>Hypocreomycetidae</taxon>
        <taxon>Glomerellales</taxon>
        <taxon>Plectosphaerellaceae</taxon>
        <taxon>Plectosphaerella</taxon>
    </lineage>
</organism>
<dbReference type="AlphaFoldDB" id="A0A8K0TMH8"/>
<keyword evidence="3" id="KW-0732">Signal</keyword>
<evidence type="ECO:0000256" key="1">
    <source>
        <dbReference type="SAM" id="MobiDB-lite"/>
    </source>
</evidence>
<keyword evidence="2" id="KW-0812">Transmembrane</keyword>
<feature type="signal peptide" evidence="3">
    <location>
        <begin position="1"/>
        <end position="20"/>
    </location>
</feature>
<evidence type="ECO:0000256" key="2">
    <source>
        <dbReference type="SAM" id="Phobius"/>
    </source>
</evidence>
<evidence type="ECO:0000256" key="3">
    <source>
        <dbReference type="SAM" id="SignalP"/>
    </source>
</evidence>
<gene>
    <name evidence="4" type="ORF">B0T11DRAFT_51999</name>
</gene>
<keyword evidence="2" id="KW-0472">Membrane</keyword>
<comment type="caution">
    <text evidence="4">The sequence shown here is derived from an EMBL/GenBank/DDBJ whole genome shotgun (WGS) entry which is preliminary data.</text>
</comment>
<evidence type="ECO:0000313" key="4">
    <source>
        <dbReference type="EMBL" id="KAH7367262.1"/>
    </source>
</evidence>
<dbReference type="OrthoDB" id="10400612at2759"/>
<accession>A0A8K0TMH8</accession>
<protein>
    <submittedName>
        <fullName evidence="4">Uncharacterized protein</fullName>
    </submittedName>
</protein>